<feature type="compositionally biased region" description="Low complexity" evidence="1">
    <location>
        <begin position="29"/>
        <end position="40"/>
    </location>
</feature>
<feature type="region of interest" description="Disordered" evidence="1">
    <location>
        <begin position="63"/>
        <end position="120"/>
    </location>
</feature>
<dbReference type="Proteomes" id="UP000287033">
    <property type="component" value="Unassembled WGS sequence"/>
</dbReference>
<feature type="compositionally biased region" description="Basic and acidic residues" evidence="1">
    <location>
        <begin position="77"/>
        <end position="93"/>
    </location>
</feature>
<accession>A0A401TY86</accession>
<comment type="caution">
    <text evidence="2">The sequence shown here is derived from an EMBL/GenBank/DDBJ whole genome shotgun (WGS) entry which is preliminary data.</text>
</comment>
<feature type="compositionally biased region" description="Basic and acidic residues" evidence="1">
    <location>
        <begin position="108"/>
        <end position="120"/>
    </location>
</feature>
<evidence type="ECO:0000313" key="3">
    <source>
        <dbReference type="Proteomes" id="UP000287033"/>
    </source>
</evidence>
<reference evidence="2 3" key="1">
    <citation type="journal article" date="2018" name="Nat. Ecol. Evol.">
        <title>Shark genomes provide insights into elasmobranch evolution and the origin of vertebrates.</title>
        <authorList>
            <person name="Hara Y"/>
            <person name="Yamaguchi K"/>
            <person name="Onimaru K"/>
            <person name="Kadota M"/>
            <person name="Koyanagi M"/>
            <person name="Keeley SD"/>
            <person name="Tatsumi K"/>
            <person name="Tanaka K"/>
            <person name="Motone F"/>
            <person name="Kageyama Y"/>
            <person name="Nozu R"/>
            <person name="Adachi N"/>
            <person name="Nishimura O"/>
            <person name="Nakagawa R"/>
            <person name="Tanegashima C"/>
            <person name="Kiyatake I"/>
            <person name="Matsumoto R"/>
            <person name="Murakumo K"/>
            <person name="Nishida K"/>
            <person name="Terakita A"/>
            <person name="Kuratani S"/>
            <person name="Sato K"/>
            <person name="Hyodo S Kuraku.S."/>
        </authorList>
    </citation>
    <scope>NUCLEOTIDE SEQUENCE [LARGE SCALE GENOMIC DNA]</scope>
</reference>
<feature type="compositionally biased region" description="Basic and acidic residues" evidence="1">
    <location>
        <begin position="14"/>
        <end position="28"/>
    </location>
</feature>
<feature type="region of interest" description="Disordered" evidence="1">
    <location>
        <begin position="1"/>
        <end position="43"/>
    </location>
</feature>
<gene>
    <name evidence="2" type="ORF">chiPu_0031533</name>
</gene>
<organism evidence="2 3">
    <name type="scientific">Chiloscyllium punctatum</name>
    <name type="common">Brownbanded bambooshark</name>
    <name type="synonym">Hemiscyllium punctatum</name>
    <dbReference type="NCBI Taxonomy" id="137246"/>
    <lineage>
        <taxon>Eukaryota</taxon>
        <taxon>Metazoa</taxon>
        <taxon>Chordata</taxon>
        <taxon>Craniata</taxon>
        <taxon>Vertebrata</taxon>
        <taxon>Chondrichthyes</taxon>
        <taxon>Elasmobranchii</taxon>
        <taxon>Galeomorphii</taxon>
        <taxon>Galeoidea</taxon>
        <taxon>Orectolobiformes</taxon>
        <taxon>Hemiscylliidae</taxon>
        <taxon>Chiloscyllium</taxon>
    </lineage>
</organism>
<evidence type="ECO:0000313" key="2">
    <source>
        <dbReference type="EMBL" id="GCC47576.1"/>
    </source>
</evidence>
<protein>
    <submittedName>
        <fullName evidence="2">Uncharacterized protein</fullName>
    </submittedName>
</protein>
<evidence type="ECO:0000256" key="1">
    <source>
        <dbReference type="SAM" id="MobiDB-lite"/>
    </source>
</evidence>
<proteinExistence type="predicted"/>
<dbReference type="EMBL" id="BEZZ01212122">
    <property type="protein sequence ID" value="GCC47576.1"/>
    <property type="molecule type" value="Genomic_DNA"/>
</dbReference>
<keyword evidence="3" id="KW-1185">Reference proteome</keyword>
<dbReference type="AlphaFoldDB" id="A0A401TY86"/>
<feature type="non-terminal residue" evidence="2">
    <location>
        <position position="1"/>
    </location>
</feature>
<name>A0A401TY86_CHIPU</name>
<sequence length="120" mass="12979">QHGEGCLDGQVGDSRQDAQDESGEHEAGAAHSPLHLAALPHQRRHVEAEVVDVDVVQRRQQEALPLTAQEGGVDAEANLRHVELRGEEYKHVEDDDGEGDGGDSPGFNEKEDDKDNVAAQ</sequence>